<organism evidence="5 6">
    <name type="scientific">Sulfitobacter geojensis</name>
    <dbReference type="NCBI Taxonomy" id="1342299"/>
    <lineage>
        <taxon>Bacteria</taxon>
        <taxon>Pseudomonadati</taxon>
        <taxon>Pseudomonadota</taxon>
        <taxon>Alphaproteobacteria</taxon>
        <taxon>Rhodobacterales</taxon>
        <taxon>Roseobacteraceae</taxon>
        <taxon>Sulfitobacter</taxon>
    </lineage>
</organism>
<keyword evidence="6" id="KW-1185">Reference proteome</keyword>
<proteinExistence type="predicted"/>
<dbReference type="GO" id="GO:0005576">
    <property type="term" value="C:extracellular region"/>
    <property type="evidence" value="ECO:0007669"/>
    <property type="project" value="UniProtKB-SubCell"/>
</dbReference>
<dbReference type="NCBIfam" id="TIGR01901">
    <property type="entry name" value="adhes_NPXG"/>
    <property type="match status" value="1"/>
</dbReference>
<evidence type="ECO:0000256" key="3">
    <source>
        <dbReference type="ARBA" id="ARBA00022729"/>
    </source>
</evidence>
<dbReference type="PANTHER" id="PTHR12338">
    <property type="entry name" value="AUTOTRANSPORTER"/>
    <property type="match status" value="1"/>
</dbReference>
<evidence type="ECO:0000259" key="4">
    <source>
        <dbReference type="SMART" id="SM00912"/>
    </source>
</evidence>
<dbReference type="Pfam" id="PF05860">
    <property type="entry name" value="TPS"/>
    <property type="match status" value="1"/>
</dbReference>
<dbReference type="InterPro" id="IPR011050">
    <property type="entry name" value="Pectin_lyase_fold/virulence"/>
</dbReference>
<comment type="subcellular location">
    <subcellularLocation>
        <location evidence="1">Secreted</location>
    </subcellularLocation>
</comment>
<accession>A0AAE2VYY5</accession>
<dbReference type="PANTHER" id="PTHR12338:SF8">
    <property type="entry name" value="HEME_HEMOPEXIN-BINDING PROTEIN"/>
    <property type="match status" value="1"/>
</dbReference>
<reference evidence="5 6" key="1">
    <citation type="submission" date="2021-01" db="EMBL/GenBank/DDBJ databases">
        <title>Diatom-associated Roseobacters Show Island Model of Population Structure.</title>
        <authorList>
            <person name="Qu L."/>
            <person name="Feng X."/>
            <person name="Chen Y."/>
            <person name="Li L."/>
            <person name="Wang X."/>
            <person name="Hu Z."/>
            <person name="Wang H."/>
            <person name="Luo H."/>
        </authorList>
    </citation>
    <scope>NUCLEOTIDE SEQUENCE [LARGE SCALE GENOMIC DNA]</scope>
    <source>
        <strain evidence="5 6">TR60-84</strain>
    </source>
</reference>
<dbReference type="Gene3D" id="2.160.20.10">
    <property type="entry name" value="Single-stranded right-handed beta-helix, Pectin lyase-like"/>
    <property type="match status" value="1"/>
</dbReference>
<keyword evidence="2" id="KW-0964">Secreted</keyword>
<gene>
    <name evidence="5" type="ORF">JQV55_11700</name>
</gene>
<dbReference type="SUPFAM" id="SSF51126">
    <property type="entry name" value="Pectin lyase-like"/>
    <property type="match status" value="1"/>
</dbReference>
<dbReference type="EMBL" id="JAFBRM010000002">
    <property type="protein sequence ID" value="MBM1714228.1"/>
    <property type="molecule type" value="Genomic_DNA"/>
</dbReference>
<evidence type="ECO:0000256" key="2">
    <source>
        <dbReference type="ARBA" id="ARBA00022525"/>
    </source>
</evidence>
<evidence type="ECO:0000313" key="6">
    <source>
        <dbReference type="Proteomes" id="UP000732193"/>
    </source>
</evidence>
<dbReference type="InterPro" id="IPR050909">
    <property type="entry name" value="Bact_Autotransporter_VF"/>
</dbReference>
<dbReference type="InterPro" id="IPR041286">
    <property type="entry name" value="MBG_2"/>
</dbReference>
<dbReference type="InterPro" id="IPR008638">
    <property type="entry name" value="FhaB/CdiA-like_TPS"/>
</dbReference>
<dbReference type="InterPro" id="IPR012334">
    <property type="entry name" value="Pectin_lyas_fold"/>
</dbReference>
<dbReference type="RefSeq" id="WP_203242378.1">
    <property type="nucleotide sequence ID" value="NZ_JAFBRH010000002.1"/>
</dbReference>
<protein>
    <submittedName>
        <fullName evidence="5">Filamentous hemagglutinin N-terminal domain-containing protein</fullName>
    </submittedName>
</protein>
<dbReference type="Gene3D" id="2.160.20.110">
    <property type="match status" value="1"/>
</dbReference>
<sequence length="1856" mass="187364">MTTCRTTTALASKAPSASKAGGRRFLRHALAFATALTPVWATAQNLPTGGTVVQGAATIATPNANTMVIHQGSDRAVVNWNGFSVGAGSRVDINQPNANSAILNRVTGDTTSQIHGQINANGRVFVVNPNGIFIGATGSVNTGSFVASTLGIRTDDFMTGQTVFEGNGSSATVANEGNIQVVTGGYAALIGGKVKNSGTIQAPLGFVGLGSGERITLDLAGDGFLQVAVPTNSDDDGLEALIENSGTIQANGGTIQISAATARNAARQAINMSGVVEARTVSGRNGRITLGGGAGGSVKISGKVRTTARRPAIQVTQSARPALRPERGGDITVTGRDITLAGATLDASGEGGGGNIRIGGEYQGGPGLMTADTLSVDQGTSISADAYFNGDGGRVIAWSDLNTEFAGNIFIRGGASGGDGGFAEVSGKANLEYTGFADGRASFGKYGELLLDPSDIEVVSSLPATNQIQDSALEAQLAAIDVTITTASADLEAGTITVVGTASVEWNTGPNPATTLQLIADNDIILNGPVTPNAGTLDLDATNRVVFNGAVSAVGGSVDVSAGADMTLAGSGSITASGGNVTVNADDVFIDGTFVAPSSTLNFNSNGDFNVSNPNVFDAASTSFTVFANDIALNRDIAVGSATVDITGDGSLSIGAAGSITGTGASVLLTSDGPINIDGPITVAAGDLSLRALGPSPITVSAGGDITSSQFRLIDGNYVQNALGGPLATFTTTNFVIDNPSDSSFLRVLNGDGGASPYLLVDVYGLQGVGTVNSGLNNFSLNNDIDASGTALWDSLAAPVLGTIDEGFVPLNHGGIFDGQGFDITGLFSRRYLNTPGSSAAGLFDENSGLIQHVNIIGADIAGVTAGIVAANNLNTIEGVSVSGTIVGYTEFGGTAVAGGITGSNSNQIVGSITNVNISDAFDPTSFGGSSGPAGAEFGGIAGANIIGGIVDQSETAGNISFTIADQGIVGGVVGRNTSTISNSYALAAVSGDTTGGFRNGDIGGIAGSNTGLVFNSLANNPVSVIGPNTGGTIGTIVGFDDPSPTNITSTYFNSDQNGVLASGQNGEVDAGPPGPFEGARGLTLVELQTAQDFFDDADDAGWDFLTLWSLPQNGSDHARLYATDAVVSAFGEDPDPSFVYSGSTTGFTINGDYGGGPAVYLFDDAADTGTVTDLNSQITLSDANVGLRTYTFPTSFTSDLGQVYEVRQLAPTANVTPAPLTVTVNDATKPFGNTLTFADVSFSAATLFGTDAITSGTVVSTGAPATAPADTYALSLDPLSLTGPGMTNYTISVVPGTLTVNEVALQNLDILVNDAFKTYGETLLFAGTEFTTVGLASGDSVDSLTLSSDGAAATAQVADGPFAINGSDPVGSGLGNYNLTITPGTLTIIPAPLSITADDQTKPRGDEFTFSGTEFSVVGLLNADEVTQATLSSTAAGADAPLTGDGPADAIFISDPQGSGLDNYEITVVNGVFIVAPGNLTITALDQTKTYGSVFSFNGTEFTVAGLAEGDSVDSVTLTSAGAAGTAQVADGPFTITASDAVGTGLEKYTLVFADGSFTVTPAPLTVTAQDQTKQQGQAFTFNGTEFTATGLFNDDTVTNVGLSSDGAAADATTDDSPFVITVGDVNGSGLDNYDISTVNGSFIVQNTIAPPAITPPPGGGTTVFNPRDNINISFPDGDGDGGIQTNRGTGGPTQTLQQAEETGAIVDTISTELEQQVQSCGSADQDFDNYMTCLSASLDTYSNALDQISNDLPNGLETVSATIRTASDEIKAAAARAQRRLATATTDAQRRAIRSDAVNEARGAIDTAKSEIRKAISLIRADDPEVTAVQRNTGARIVQAFDTVETSLVRAVEL</sequence>
<dbReference type="Proteomes" id="UP000732193">
    <property type="component" value="Unassembled WGS sequence"/>
</dbReference>
<dbReference type="Pfam" id="PF18676">
    <property type="entry name" value="MBG_2"/>
    <property type="match status" value="4"/>
</dbReference>
<dbReference type="SMART" id="SM00912">
    <property type="entry name" value="Haemagg_act"/>
    <property type="match status" value="1"/>
</dbReference>
<feature type="domain" description="Filamentous haemagglutinin FhaB/tRNA nuclease CdiA-like TPS" evidence="4">
    <location>
        <begin position="43"/>
        <end position="156"/>
    </location>
</feature>
<evidence type="ECO:0000256" key="1">
    <source>
        <dbReference type="ARBA" id="ARBA00004613"/>
    </source>
</evidence>
<name>A0AAE2VYY5_9RHOB</name>
<comment type="caution">
    <text evidence="5">The sequence shown here is derived from an EMBL/GenBank/DDBJ whole genome shotgun (WGS) entry which is preliminary data.</text>
</comment>
<keyword evidence="3" id="KW-0732">Signal</keyword>
<evidence type="ECO:0000313" key="5">
    <source>
        <dbReference type="EMBL" id="MBM1714228.1"/>
    </source>
</evidence>